<dbReference type="Proteomes" id="UP000594638">
    <property type="component" value="Unassembled WGS sequence"/>
</dbReference>
<evidence type="ECO:0000259" key="1">
    <source>
        <dbReference type="Pfam" id="PF00407"/>
    </source>
</evidence>
<dbReference type="Gramene" id="OE9A106871T1">
    <property type="protein sequence ID" value="OE9A106871C1"/>
    <property type="gene ID" value="OE9A106871"/>
</dbReference>
<organism evidence="2 3">
    <name type="scientific">Olea europaea subsp. europaea</name>
    <dbReference type="NCBI Taxonomy" id="158383"/>
    <lineage>
        <taxon>Eukaryota</taxon>
        <taxon>Viridiplantae</taxon>
        <taxon>Streptophyta</taxon>
        <taxon>Embryophyta</taxon>
        <taxon>Tracheophyta</taxon>
        <taxon>Spermatophyta</taxon>
        <taxon>Magnoliopsida</taxon>
        <taxon>eudicotyledons</taxon>
        <taxon>Gunneridae</taxon>
        <taxon>Pentapetalae</taxon>
        <taxon>asterids</taxon>
        <taxon>lamiids</taxon>
        <taxon>Lamiales</taxon>
        <taxon>Oleaceae</taxon>
        <taxon>Oleeae</taxon>
        <taxon>Olea</taxon>
    </lineage>
</organism>
<dbReference type="AlphaFoldDB" id="A0A8S0TNH9"/>
<dbReference type="GO" id="GO:0006952">
    <property type="term" value="P:defense response"/>
    <property type="evidence" value="ECO:0007669"/>
    <property type="project" value="InterPro"/>
</dbReference>
<feature type="domain" description="Bet v I/Major latex protein" evidence="1">
    <location>
        <begin position="47"/>
        <end position="93"/>
    </location>
</feature>
<dbReference type="EMBL" id="CACTIH010007265">
    <property type="protein sequence ID" value="CAA3006857.1"/>
    <property type="molecule type" value="Genomic_DNA"/>
</dbReference>
<comment type="caution">
    <text evidence="2">The sequence shown here is derived from an EMBL/GenBank/DDBJ whole genome shotgun (WGS) entry which is preliminary data.</text>
</comment>
<evidence type="ECO:0000313" key="2">
    <source>
        <dbReference type="EMBL" id="CAA3006857.1"/>
    </source>
</evidence>
<keyword evidence="3" id="KW-1185">Reference proteome</keyword>
<sequence>MRNMKAEIVLNIPAEKAWQIYRDNEILSRINPDLLASAEYIEAFNNYVKESTERIEIIEQGRSVTYRVTGGDLTKMYDPYKVTFSFIPIKGKESEKCTAQ</sequence>
<protein>
    <submittedName>
        <fullName evidence="2">MLP 423</fullName>
    </submittedName>
</protein>
<dbReference type="InterPro" id="IPR000916">
    <property type="entry name" value="Bet_v_I/MLP"/>
</dbReference>
<name>A0A8S0TNH9_OLEEU</name>
<reference evidence="2 3" key="1">
    <citation type="submission" date="2019-12" db="EMBL/GenBank/DDBJ databases">
        <authorList>
            <person name="Alioto T."/>
            <person name="Alioto T."/>
            <person name="Gomez Garrido J."/>
        </authorList>
    </citation>
    <scope>NUCLEOTIDE SEQUENCE [LARGE SCALE GENOMIC DNA]</scope>
</reference>
<proteinExistence type="predicted"/>
<dbReference type="InterPro" id="IPR023393">
    <property type="entry name" value="START-like_dom_sf"/>
</dbReference>
<dbReference type="SUPFAM" id="SSF55961">
    <property type="entry name" value="Bet v1-like"/>
    <property type="match status" value="1"/>
</dbReference>
<evidence type="ECO:0000313" key="3">
    <source>
        <dbReference type="Proteomes" id="UP000594638"/>
    </source>
</evidence>
<accession>A0A8S0TNH9</accession>
<gene>
    <name evidence="2" type="ORF">OLEA9_A106871</name>
</gene>
<dbReference type="Gene3D" id="3.30.530.20">
    <property type="match status" value="1"/>
</dbReference>
<dbReference type="Pfam" id="PF00407">
    <property type="entry name" value="Bet_v_1"/>
    <property type="match status" value="1"/>
</dbReference>
<dbReference type="OrthoDB" id="1845342at2759"/>